<accession>A0AAN7RFA8</accession>
<keyword evidence="2" id="KW-1185">Reference proteome</keyword>
<reference evidence="1 2" key="1">
    <citation type="journal article" date="2023" name="Hortic Res">
        <title>Pangenome of water caltrop reveals structural variations and asymmetric subgenome divergence after allopolyploidization.</title>
        <authorList>
            <person name="Zhang X."/>
            <person name="Chen Y."/>
            <person name="Wang L."/>
            <person name="Yuan Y."/>
            <person name="Fang M."/>
            <person name="Shi L."/>
            <person name="Lu R."/>
            <person name="Comes H.P."/>
            <person name="Ma Y."/>
            <person name="Chen Y."/>
            <person name="Huang G."/>
            <person name="Zhou Y."/>
            <person name="Zheng Z."/>
            <person name="Qiu Y."/>
        </authorList>
    </citation>
    <scope>NUCLEOTIDE SEQUENCE [LARGE SCALE GENOMIC DNA]</scope>
    <source>
        <strain evidence="1">F231</strain>
    </source>
</reference>
<comment type="caution">
    <text evidence="1">The sequence shown here is derived from an EMBL/GenBank/DDBJ whole genome shotgun (WGS) entry which is preliminary data.</text>
</comment>
<sequence>MFHGQAVVGLLYINSVDENLCIIWDCNEILEKELAMPMDLGKCQALDRKTWKMEKETKGYKKNKKMKARQI</sequence>
<dbReference type="EMBL" id="JAXQNO010000001">
    <property type="protein sequence ID" value="KAK4804154.1"/>
    <property type="molecule type" value="Genomic_DNA"/>
</dbReference>
<dbReference type="AlphaFoldDB" id="A0AAN7RFA8"/>
<proteinExistence type="predicted"/>
<gene>
    <name evidence="1" type="ORF">SAY86_003971</name>
</gene>
<evidence type="ECO:0000313" key="1">
    <source>
        <dbReference type="EMBL" id="KAK4804154.1"/>
    </source>
</evidence>
<dbReference type="Proteomes" id="UP001346149">
    <property type="component" value="Unassembled WGS sequence"/>
</dbReference>
<evidence type="ECO:0000313" key="2">
    <source>
        <dbReference type="Proteomes" id="UP001346149"/>
    </source>
</evidence>
<organism evidence="1 2">
    <name type="scientific">Trapa natans</name>
    <name type="common">Water chestnut</name>
    <dbReference type="NCBI Taxonomy" id="22666"/>
    <lineage>
        <taxon>Eukaryota</taxon>
        <taxon>Viridiplantae</taxon>
        <taxon>Streptophyta</taxon>
        <taxon>Embryophyta</taxon>
        <taxon>Tracheophyta</taxon>
        <taxon>Spermatophyta</taxon>
        <taxon>Magnoliopsida</taxon>
        <taxon>eudicotyledons</taxon>
        <taxon>Gunneridae</taxon>
        <taxon>Pentapetalae</taxon>
        <taxon>rosids</taxon>
        <taxon>malvids</taxon>
        <taxon>Myrtales</taxon>
        <taxon>Lythraceae</taxon>
        <taxon>Trapa</taxon>
    </lineage>
</organism>
<name>A0AAN7RFA8_TRANT</name>
<protein>
    <submittedName>
        <fullName evidence="1">Uncharacterized protein</fullName>
    </submittedName>
</protein>